<protein>
    <recommendedName>
        <fullName evidence="1">BTB domain-containing protein</fullName>
    </recommendedName>
</protein>
<dbReference type="Gene3D" id="1.25.40.420">
    <property type="match status" value="1"/>
</dbReference>
<dbReference type="EMBL" id="JACSDZ010000010">
    <property type="protein sequence ID" value="KAF7393621.1"/>
    <property type="molecule type" value="Genomic_DNA"/>
</dbReference>
<name>A0A834JSF4_VESGE</name>
<sequence>MDKYTKLDTTSLSHIWKVTSVEYFLNLSERLLSPMFTQQFKKVHICYQISLQSVQDFHQCPKCSKSTCKDVQIGLLFSKYSPADIILNVQYTIRGSKKKVTVSDVITNKLYGSQTFNICKNCETEMNLKCLLSYDTISAKFTYEPIPGRYAVLKSWEENITEYLNIMYKTGQFSDMTIYVKNKPFLVHTPILSYYPYFKSLIIKAKNENSNRIDINDINPDLFNHMLCYIYTGDESSVDSYARELLPVANKFGITNLEENCIKLLQTKMNVDNVIDTLIVANEINSDHLIADATRFIVNFASDIKKTENYEKLKRFYPELMIELLNFLMAK</sequence>
<comment type="caution">
    <text evidence="2">The sequence shown here is derived from an EMBL/GenBank/DDBJ whole genome shotgun (WGS) entry which is preliminary data.</text>
</comment>
<dbReference type="SMART" id="SM00225">
    <property type="entry name" value="BTB"/>
    <property type="match status" value="1"/>
</dbReference>
<dbReference type="Pfam" id="PF00651">
    <property type="entry name" value="BTB"/>
    <property type="match status" value="1"/>
</dbReference>
<dbReference type="InterPro" id="IPR000210">
    <property type="entry name" value="BTB/POZ_dom"/>
</dbReference>
<dbReference type="Proteomes" id="UP000617340">
    <property type="component" value="Unassembled WGS sequence"/>
</dbReference>
<dbReference type="PROSITE" id="PS50097">
    <property type="entry name" value="BTB"/>
    <property type="match status" value="1"/>
</dbReference>
<reference evidence="2" key="1">
    <citation type="journal article" date="2020" name="G3 (Bethesda)">
        <title>High-Quality Assemblies for Three Invasive Social Wasps from the &lt;i&gt;Vespula&lt;/i&gt; Genus.</title>
        <authorList>
            <person name="Harrop T.W.R."/>
            <person name="Guhlin J."/>
            <person name="McLaughlin G.M."/>
            <person name="Permina E."/>
            <person name="Stockwell P."/>
            <person name="Gilligan J."/>
            <person name="Le Lec M.F."/>
            <person name="Gruber M.A.M."/>
            <person name="Quinn O."/>
            <person name="Lovegrove M."/>
            <person name="Duncan E.J."/>
            <person name="Remnant E.J."/>
            <person name="Van Eeckhoven J."/>
            <person name="Graham B."/>
            <person name="Knapp R.A."/>
            <person name="Langford K.W."/>
            <person name="Kronenberg Z."/>
            <person name="Press M.O."/>
            <person name="Eacker S.M."/>
            <person name="Wilson-Rankin E.E."/>
            <person name="Purcell J."/>
            <person name="Lester P.J."/>
            <person name="Dearden P.K."/>
        </authorList>
    </citation>
    <scope>NUCLEOTIDE SEQUENCE</scope>
    <source>
        <strain evidence="2">Linc-1</strain>
    </source>
</reference>
<dbReference type="PANTHER" id="PTHR24413">
    <property type="entry name" value="SPECKLE-TYPE POZ PROTEIN"/>
    <property type="match status" value="1"/>
</dbReference>
<organism evidence="2 3">
    <name type="scientific">Vespula germanica</name>
    <name type="common">German yellow jacket</name>
    <name type="synonym">Paravespula germanica</name>
    <dbReference type="NCBI Taxonomy" id="30212"/>
    <lineage>
        <taxon>Eukaryota</taxon>
        <taxon>Metazoa</taxon>
        <taxon>Ecdysozoa</taxon>
        <taxon>Arthropoda</taxon>
        <taxon>Hexapoda</taxon>
        <taxon>Insecta</taxon>
        <taxon>Pterygota</taxon>
        <taxon>Neoptera</taxon>
        <taxon>Endopterygota</taxon>
        <taxon>Hymenoptera</taxon>
        <taxon>Apocrita</taxon>
        <taxon>Aculeata</taxon>
        <taxon>Vespoidea</taxon>
        <taxon>Vespidae</taxon>
        <taxon>Vespinae</taxon>
        <taxon>Vespula</taxon>
    </lineage>
</organism>
<evidence type="ECO:0000313" key="2">
    <source>
        <dbReference type="EMBL" id="KAF7393621.1"/>
    </source>
</evidence>
<accession>A0A834JSF4</accession>
<dbReference type="Gene3D" id="3.30.710.10">
    <property type="entry name" value="Potassium Channel Kv1.1, Chain A"/>
    <property type="match status" value="1"/>
</dbReference>
<evidence type="ECO:0000313" key="3">
    <source>
        <dbReference type="Proteomes" id="UP000617340"/>
    </source>
</evidence>
<dbReference type="SUPFAM" id="SSF54695">
    <property type="entry name" value="POZ domain"/>
    <property type="match status" value="1"/>
</dbReference>
<gene>
    <name evidence="2" type="ORF">HZH68_010440</name>
</gene>
<feature type="domain" description="BTB" evidence="1">
    <location>
        <begin position="174"/>
        <end position="239"/>
    </location>
</feature>
<proteinExistence type="predicted"/>
<dbReference type="InterPro" id="IPR011333">
    <property type="entry name" value="SKP1/BTB/POZ_sf"/>
</dbReference>
<dbReference type="AlphaFoldDB" id="A0A834JSF4"/>
<evidence type="ECO:0000259" key="1">
    <source>
        <dbReference type="PROSITE" id="PS50097"/>
    </source>
</evidence>
<keyword evidence="3" id="KW-1185">Reference proteome</keyword>